<reference evidence="2 3" key="1">
    <citation type="submission" date="2021-08" db="EMBL/GenBank/DDBJ databases">
        <title>Draft Genome Sequence of Phanerochaete sordida strain YK-624.</title>
        <authorList>
            <person name="Mori T."/>
            <person name="Dohra H."/>
            <person name="Suzuki T."/>
            <person name="Kawagishi H."/>
            <person name="Hirai H."/>
        </authorList>
    </citation>
    <scope>NUCLEOTIDE SEQUENCE [LARGE SCALE GENOMIC DNA]</scope>
    <source>
        <strain evidence="2 3">YK-624</strain>
    </source>
</reference>
<evidence type="ECO:0000313" key="2">
    <source>
        <dbReference type="EMBL" id="GJE90029.1"/>
    </source>
</evidence>
<dbReference type="Proteomes" id="UP000703269">
    <property type="component" value="Unassembled WGS sequence"/>
</dbReference>
<comment type="caution">
    <text evidence="2">The sequence shown here is derived from an EMBL/GenBank/DDBJ whole genome shotgun (WGS) entry which is preliminary data.</text>
</comment>
<gene>
    <name evidence="2" type="ORF">PsYK624_061500</name>
</gene>
<proteinExistence type="predicted"/>
<keyword evidence="3" id="KW-1185">Reference proteome</keyword>
<dbReference type="EMBL" id="BPQB01000015">
    <property type="protein sequence ID" value="GJE90029.1"/>
    <property type="molecule type" value="Genomic_DNA"/>
</dbReference>
<organism evidence="2 3">
    <name type="scientific">Phanerochaete sordida</name>
    <dbReference type="NCBI Taxonomy" id="48140"/>
    <lineage>
        <taxon>Eukaryota</taxon>
        <taxon>Fungi</taxon>
        <taxon>Dikarya</taxon>
        <taxon>Basidiomycota</taxon>
        <taxon>Agaricomycotina</taxon>
        <taxon>Agaricomycetes</taxon>
        <taxon>Polyporales</taxon>
        <taxon>Phanerochaetaceae</taxon>
        <taxon>Phanerochaete</taxon>
    </lineage>
</organism>
<feature type="compositionally biased region" description="Acidic residues" evidence="1">
    <location>
        <begin position="685"/>
        <end position="734"/>
    </location>
</feature>
<sequence length="734" mass="81708">MGERLNDRGRVQEHCCRKIHCRRGVGGAPHVRAPEAERHNLRSLRDAGHPPVSLSLPTLTPRTATSCSLEVSVRDVPRPAEDSGILPSLSDPTASFGAPQFFAIVLKMDPLDATTAPKSFGSFASQVDVDSAIRLEEARIAEIQKSIIRLRRERNTFATACRLPPELLGEIFIYVVQLWNDIYCSKRGAFSRRKSPFRINERHWTNVSEVCHHWHDIFTHNPRVWGYIVLDGSHTADAKLAIARSGQVPLHITQVDSGHMASTLLILRNMYRIRILSSIIDDDFSRVSVAKSLPLDAPLLQELDLKATARMGETSFSCFANASWPRLSSLTCRHLKPELFRAVLRPTLTSLTVSGVANGFIPTILAWVEILRKLPALQVLKLTGVVTLPGNTVEWPGKDMQVKLPCLKSVTISDEIGGVPSAFMLTHLVIPADAHKHLASHVDGGPNSHLAFWTSLAQKTSVIGKTKPARIVEIDSMGNVAEDGVTGVIFNIYTDDASLFSETPHGRKVTRYTKVAEVPALRVYLRGQPHEMLNAFVALYPLSEVHGLSLSYVSIADGYFWRRIAALPRLRELGLMAAEDTLRIFLHQLRAPSVFPALEWLELASFTWNKRHATRWKRRTRLNALVLPLIGALEARKQQGRAVKMLALPVASNVYTRDRFEGDAARLRALVEEFSYSPEEKIDCDSCEESEEEGDEIPVDDEDDLTTDEEEAGEDEVDNSVEADSDEEMDDADV</sequence>
<accession>A0A9P3G902</accession>
<protein>
    <recommendedName>
        <fullName evidence="4">F-box domain-containing protein</fullName>
    </recommendedName>
</protein>
<evidence type="ECO:0008006" key="4">
    <source>
        <dbReference type="Google" id="ProtNLM"/>
    </source>
</evidence>
<evidence type="ECO:0000256" key="1">
    <source>
        <dbReference type="SAM" id="MobiDB-lite"/>
    </source>
</evidence>
<dbReference type="AlphaFoldDB" id="A0A9P3G902"/>
<dbReference type="OrthoDB" id="3264373at2759"/>
<dbReference type="InterPro" id="IPR032675">
    <property type="entry name" value="LRR_dom_sf"/>
</dbReference>
<evidence type="ECO:0000313" key="3">
    <source>
        <dbReference type="Proteomes" id="UP000703269"/>
    </source>
</evidence>
<dbReference type="Gene3D" id="3.80.10.10">
    <property type="entry name" value="Ribonuclease Inhibitor"/>
    <property type="match status" value="1"/>
</dbReference>
<name>A0A9P3G902_9APHY</name>
<feature type="region of interest" description="Disordered" evidence="1">
    <location>
        <begin position="681"/>
        <end position="734"/>
    </location>
</feature>